<name>A0A840Q7W7_9PSEU</name>
<comment type="caution">
    <text evidence="3">The sequence shown here is derived from an EMBL/GenBank/DDBJ whole genome shotgun (WGS) entry which is preliminary data.</text>
</comment>
<evidence type="ECO:0000313" key="3">
    <source>
        <dbReference type="EMBL" id="MBB5154729.1"/>
    </source>
</evidence>
<protein>
    <submittedName>
        <fullName evidence="3">Tetratricopeptide (TPR) repeat protein</fullName>
    </submittedName>
</protein>
<sequence>MTDDASRANERFRGLQRWTGGQDRGGSSSSWFAAEPADAAPPHRQSPQETQEPEPRRSAEQRYADAIAAMNKIVTTFDFAELPWVTEVFRATAGVLHDGDPARAGVLNNLGSAAQLTHLRSGELADLEDAISYYRSATSAADDSDRDRMLYRCNLVLALTDFASKTNSAAAAAESVRIARETVEQTPRRDQRRAMALLRLANALKLHAKLADAPESDDESVTVFREAARISPANDPATSELLINLGAALLRRYERGGPSEDLDEGIKHLGSGAGALADGEPRRAALCHLASALRRRFQHNGDLTDLNSAISELIGVLGVLSSGHPLLGTAVWNLAAATVEHVDATGEASQLRRVLRPIAPAARAMSADDPSRAVALTAYATLLRRHFLHGAEAKALDTAVAAGRAAVESATAKQRGAVLNSLINTLIGRFEHGGDSADLDRAAELAREAAKDDAAAQPAAWTQLGIVSAHRFQFTAKMRDVEAAIELFDQALIAMPTNAPSRAGVAIHLGRALQTMHQRSGRRRYYRWARKVLMDAAEQPNAPVDQRLRAASLSGRIAAQTHRWSEALESFELAVELLPLVTRGKRVVASPAAQQRWAMIVADAAACALESGDPERAVTLAEYGRSAILADFLPTGGEFGELHRTHPDLADEMVRLRRLLDRPVDESALAESDDRVRLAGAWNELLAEIRAVQPGHLLRTPFPELSTAAPDGSAVLVNLSRYRSDALIVIANRVLTVPLPKADPDTVAERAAELLAAAQQDDHATVANVLDWTWHRIARPVLDRMGYLTTPEPGARWPRMWWSALGPMAFLPVHSATAKTGESTLDRVVSSYTPTLGCLLRAAKRPLPEKGSALVAAGSAALVGRELPPQNQVLAQYWPSAEIVSVESTSATEMLRILPKHPWLHVCEPSSQFPAQPAAGLLLDRESPHRPLGLVELGQVSLEEAEFGYLGQCATAADPPCAAAVSLPGALGFAGFTHVIGTLWEVDEDSAVQVHADVYGAVFGGAEYDTDRAPYALHNAARELRARYPEEHCLWSAHVHIGP</sequence>
<dbReference type="InterPro" id="IPR024983">
    <property type="entry name" value="CHAT_dom"/>
</dbReference>
<organism evidence="3 4">
    <name type="scientific">Saccharopolyspora phatthalungensis</name>
    <dbReference type="NCBI Taxonomy" id="664693"/>
    <lineage>
        <taxon>Bacteria</taxon>
        <taxon>Bacillati</taxon>
        <taxon>Actinomycetota</taxon>
        <taxon>Actinomycetes</taxon>
        <taxon>Pseudonocardiales</taxon>
        <taxon>Pseudonocardiaceae</taxon>
        <taxon>Saccharopolyspora</taxon>
    </lineage>
</organism>
<dbReference type="EMBL" id="JACHIW010000001">
    <property type="protein sequence ID" value="MBB5154729.1"/>
    <property type="molecule type" value="Genomic_DNA"/>
</dbReference>
<dbReference type="AlphaFoldDB" id="A0A840Q7W7"/>
<dbReference type="Proteomes" id="UP000584374">
    <property type="component" value="Unassembled WGS sequence"/>
</dbReference>
<evidence type="ECO:0000313" key="4">
    <source>
        <dbReference type="Proteomes" id="UP000584374"/>
    </source>
</evidence>
<feature type="compositionally biased region" description="Basic and acidic residues" evidence="1">
    <location>
        <begin position="1"/>
        <end position="13"/>
    </location>
</feature>
<evidence type="ECO:0000256" key="1">
    <source>
        <dbReference type="SAM" id="MobiDB-lite"/>
    </source>
</evidence>
<feature type="region of interest" description="Disordered" evidence="1">
    <location>
        <begin position="1"/>
        <end position="59"/>
    </location>
</feature>
<dbReference type="Pfam" id="PF12770">
    <property type="entry name" value="CHAT"/>
    <property type="match status" value="1"/>
</dbReference>
<dbReference type="InterPro" id="IPR011990">
    <property type="entry name" value="TPR-like_helical_dom_sf"/>
</dbReference>
<accession>A0A840Q7W7</accession>
<dbReference type="SUPFAM" id="SSF48452">
    <property type="entry name" value="TPR-like"/>
    <property type="match status" value="2"/>
</dbReference>
<evidence type="ECO:0000259" key="2">
    <source>
        <dbReference type="Pfam" id="PF12770"/>
    </source>
</evidence>
<dbReference type="Gene3D" id="1.25.40.10">
    <property type="entry name" value="Tetratricopeptide repeat domain"/>
    <property type="match status" value="2"/>
</dbReference>
<keyword evidence="4" id="KW-1185">Reference proteome</keyword>
<proteinExistence type="predicted"/>
<gene>
    <name evidence="3" type="ORF">BJ970_002263</name>
</gene>
<reference evidence="3 4" key="1">
    <citation type="submission" date="2020-08" db="EMBL/GenBank/DDBJ databases">
        <title>Sequencing the genomes of 1000 actinobacteria strains.</title>
        <authorList>
            <person name="Klenk H.-P."/>
        </authorList>
    </citation>
    <scope>NUCLEOTIDE SEQUENCE [LARGE SCALE GENOMIC DNA]</scope>
    <source>
        <strain evidence="3 4">DSM 45584</strain>
    </source>
</reference>
<dbReference type="RefSeq" id="WP_184726201.1">
    <property type="nucleotide sequence ID" value="NZ_JACHIW010000001.1"/>
</dbReference>
<feature type="domain" description="CHAT" evidence="2">
    <location>
        <begin position="774"/>
        <end position="1042"/>
    </location>
</feature>